<feature type="compositionally biased region" description="Basic and acidic residues" evidence="1">
    <location>
        <begin position="1"/>
        <end position="20"/>
    </location>
</feature>
<reference evidence="2 3" key="1">
    <citation type="submission" date="2019-12" db="EMBL/GenBank/DDBJ databases">
        <title>Shinella granuli gen. nov., sp. nov., and proposal of the reclassification of Zoogloea ramigera ATCC 19623 as Shinella zoogloeoides sp. nov.</title>
        <authorList>
            <person name="Gao J."/>
        </authorList>
    </citation>
    <scope>NUCLEOTIDE SEQUENCE [LARGE SCALE GENOMIC DNA]</scope>
    <source>
        <strain evidence="2 3">DSM 287</strain>
    </source>
</reference>
<dbReference type="AlphaFoldDB" id="A0A6N8TF45"/>
<gene>
    <name evidence="2" type="ORF">GR156_16245</name>
</gene>
<sequence>MAIPKKIIDGEKPTVTHEAPENPTAQLGSAGFLRLLRSPAGPVRCGRGCAVLTALRLDNDRQNRKKHY</sequence>
<accession>A0A6N8TF45</accession>
<dbReference type="EMBL" id="WUML01000015">
    <property type="protein sequence ID" value="MXO01872.1"/>
    <property type="molecule type" value="Genomic_DNA"/>
</dbReference>
<dbReference type="RefSeq" id="WP_160787206.1">
    <property type="nucleotide sequence ID" value="NZ_CP086613.1"/>
</dbReference>
<feature type="region of interest" description="Disordered" evidence="1">
    <location>
        <begin position="1"/>
        <end position="24"/>
    </location>
</feature>
<dbReference type="Proteomes" id="UP000440304">
    <property type="component" value="Unassembled WGS sequence"/>
</dbReference>
<evidence type="ECO:0000256" key="1">
    <source>
        <dbReference type="SAM" id="MobiDB-lite"/>
    </source>
</evidence>
<organism evidence="2 3">
    <name type="scientific">Shinella zoogloeoides</name>
    <name type="common">Crabtreella saccharophila</name>
    <dbReference type="NCBI Taxonomy" id="352475"/>
    <lineage>
        <taxon>Bacteria</taxon>
        <taxon>Pseudomonadati</taxon>
        <taxon>Pseudomonadota</taxon>
        <taxon>Alphaproteobacteria</taxon>
        <taxon>Hyphomicrobiales</taxon>
        <taxon>Rhizobiaceae</taxon>
        <taxon>Shinella</taxon>
    </lineage>
</organism>
<comment type="caution">
    <text evidence="2">The sequence shown here is derived from an EMBL/GenBank/DDBJ whole genome shotgun (WGS) entry which is preliminary data.</text>
</comment>
<evidence type="ECO:0000313" key="3">
    <source>
        <dbReference type="Proteomes" id="UP000440304"/>
    </source>
</evidence>
<evidence type="ECO:0000313" key="2">
    <source>
        <dbReference type="EMBL" id="MXO01872.1"/>
    </source>
</evidence>
<name>A0A6N8TF45_SHIZO</name>
<protein>
    <submittedName>
        <fullName evidence="2">Uncharacterized protein</fullName>
    </submittedName>
</protein>
<proteinExistence type="predicted"/>